<evidence type="ECO:0000256" key="5">
    <source>
        <dbReference type="SAM" id="Phobius"/>
    </source>
</evidence>
<evidence type="ECO:0000313" key="6">
    <source>
        <dbReference type="EMBL" id="APG23884.1"/>
    </source>
</evidence>
<keyword evidence="4 5" id="KW-0472">Membrane</keyword>
<dbReference type="Pfam" id="PF04610">
    <property type="entry name" value="TrbL"/>
    <property type="match status" value="1"/>
</dbReference>
<sequence length="201" mass="21905">MGPDLFQGIFGLIDTTLGTYIIDTATNSIKFVKPIFQSLMIVWMAIWGYMAMMGQTNEPLKEGIFRILRIGFIFALGLTLGTYMNVTANFLNKGPEQIAAVIMGTNPDKINSSIGGSLDNLYIKVFEITDEFFEKGGVLNGNFGMYILGFAFMILGTALLLAVAFFMISAKIMTAILLGVGPLFIVFLLPESVRSQSAPLG</sequence>
<comment type="subcellular location">
    <subcellularLocation>
        <location evidence="1">Membrane</location>
        <topology evidence="1">Multi-pass membrane protein</topology>
    </subcellularLocation>
</comment>
<name>A0A1L3GD51_SYNAC</name>
<keyword evidence="7" id="KW-1185">Reference proteome</keyword>
<keyword evidence="3 5" id="KW-1133">Transmembrane helix</keyword>
<feature type="transmembrane region" description="Helical" evidence="5">
    <location>
        <begin position="35"/>
        <end position="52"/>
    </location>
</feature>
<evidence type="ECO:0000256" key="4">
    <source>
        <dbReference type="ARBA" id="ARBA00023136"/>
    </source>
</evidence>
<dbReference type="OrthoDB" id="8752823at2"/>
<evidence type="ECO:0008006" key="8">
    <source>
        <dbReference type="Google" id="ProtNLM"/>
    </source>
</evidence>
<evidence type="ECO:0000256" key="3">
    <source>
        <dbReference type="ARBA" id="ARBA00022989"/>
    </source>
</evidence>
<organism evidence="6 7">
    <name type="scientific">Syntrophotalea acetylenica</name>
    <name type="common">Pelobacter acetylenicus</name>
    <dbReference type="NCBI Taxonomy" id="29542"/>
    <lineage>
        <taxon>Bacteria</taxon>
        <taxon>Pseudomonadati</taxon>
        <taxon>Thermodesulfobacteriota</taxon>
        <taxon>Desulfuromonadia</taxon>
        <taxon>Desulfuromonadales</taxon>
        <taxon>Syntrophotaleaceae</taxon>
        <taxon>Syntrophotalea</taxon>
    </lineage>
</organism>
<dbReference type="GO" id="GO:0030255">
    <property type="term" value="P:protein secretion by the type IV secretion system"/>
    <property type="evidence" value="ECO:0007669"/>
    <property type="project" value="InterPro"/>
</dbReference>
<evidence type="ECO:0000256" key="2">
    <source>
        <dbReference type="ARBA" id="ARBA00022692"/>
    </source>
</evidence>
<keyword evidence="2 5" id="KW-0812">Transmembrane</keyword>
<accession>A0A1L3GD51</accession>
<dbReference type="EMBL" id="CP015518">
    <property type="protein sequence ID" value="APG23884.1"/>
    <property type="molecule type" value="Genomic_DNA"/>
</dbReference>
<dbReference type="GO" id="GO:0016020">
    <property type="term" value="C:membrane"/>
    <property type="evidence" value="ECO:0007669"/>
    <property type="project" value="UniProtKB-SubCell"/>
</dbReference>
<dbReference type="Proteomes" id="UP000182264">
    <property type="component" value="Chromosome"/>
</dbReference>
<dbReference type="RefSeq" id="WP_072285698.1">
    <property type="nucleotide sequence ID" value="NZ_CP015455.1"/>
</dbReference>
<dbReference type="AlphaFoldDB" id="A0A1L3GD51"/>
<proteinExistence type="predicted"/>
<evidence type="ECO:0000256" key="1">
    <source>
        <dbReference type="ARBA" id="ARBA00004141"/>
    </source>
</evidence>
<dbReference type="STRING" id="29542.A6070_10335"/>
<gene>
    <name evidence="6" type="ORF">A7E75_01720</name>
</gene>
<feature type="transmembrane region" description="Helical" evidence="5">
    <location>
        <begin position="143"/>
        <end position="165"/>
    </location>
</feature>
<feature type="transmembrane region" description="Helical" evidence="5">
    <location>
        <begin position="172"/>
        <end position="190"/>
    </location>
</feature>
<reference evidence="6 7" key="1">
    <citation type="journal article" date="2017" name="Genome Announc.">
        <title>Complete Genome Sequences of Two Acetylene-Fermenting Pelobacter acetylenicus Strains.</title>
        <authorList>
            <person name="Sutton J.M."/>
            <person name="Baesman S.M."/>
            <person name="Fierst J.L."/>
            <person name="Poret-Peterson A.T."/>
            <person name="Oremland R.S."/>
            <person name="Dunlap D.S."/>
            <person name="Akob D.M."/>
        </authorList>
    </citation>
    <scope>NUCLEOTIDE SEQUENCE [LARGE SCALE GENOMIC DNA]</scope>
    <source>
        <strain evidence="6 7">DSM 3247</strain>
    </source>
</reference>
<feature type="transmembrane region" description="Helical" evidence="5">
    <location>
        <begin position="64"/>
        <end position="84"/>
    </location>
</feature>
<evidence type="ECO:0000313" key="7">
    <source>
        <dbReference type="Proteomes" id="UP000182264"/>
    </source>
</evidence>
<protein>
    <recommendedName>
        <fullName evidence="8">TrbL/VirB6 plasmid conjugal transfer protein</fullName>
    </recommendedName>
</protein>
<dbReference type="KEGG" id="pace:A6070_10335"/>
<dbReference type="InterPro" id="IPR007688">
    <property type="entry name" value="Conjugal_tfr_TrbL/VirB6"/>
</dbReference>